<evidence type="ECO:0000313" key="6">
    <source>
        <dbReference type="Proteomes" id="UP000346198"/>
    </source>
</evidence>
<evidence type="ECO:0000313" key="5">
    <source>
        <dbReference type="EMBL" id="VGO19813.1"/>
    </source>
</evidence>
<keyword evidence="6" id="KW-1185">Reference proteome</keyword>
<keyword evidence="2" id="KW-0472">Membrane</keyword>
<dbReference type="GO" id="GO:0019867">
    <property type="term" value="C:outer membrane"/>
    <property type="evidence" value="ECO:0007669"/>
    <property type="project" value="InterPro"/>
</dbReference>
<dbReference type="Proteomes" id="UP000346198">
    <property type="component" value="Unassembled WGS sequence"/>
</dbReference>
<gene>
    <name evidence="5" type="primary">tamA</name>
    <name evidence="5" type="ORF">SCARR_01873</name>
</gene>
<reference evidence="5 6" key="1">
    <citation type="submission" date="2019-04" db="EMBL/GenBank/DDBJ databases">
        <authorList>
            <person name="Van Vliet M D."/>
        </authorList>
    </citation>
    <scope>NUCLEOTIDE SEQUENCE [LARGE SCALE GENOMIC DNA]</scope>
    <source>
        <strain evidence="5 6">F21</strain>
    </source>
</reference>
<feature type="signal peptide" evidence="3">
    <location>
        <begin position="1"/>
        <end position="23"/>
    </location>
</feature>
<dbReference type="PANTHER" id="PTHR12815">
    <property type="entry name" value="SORTING AND ASSEMBLY MACHINERY SAMM50 PROTEIN FAMILY MEMBER"/>
    <property type="match status" value="1"/>
</dbReference>
<name>A0A6C2UIV6_9BACT</name>
<evidence type="ECO:0000256" key="3">
    <source>
        <dbReference type="SAM" id="SignalP"/>
    </source>
</evidence>
<dbReference type="InterPro" id="IPR000184">
    <property type="entry name" value="Bac_surfAg_D15"/>
</dbReference>
<dbReference type="Pfam" id="PF01103">
    <property type="entry name" value="Omp85"/>
    <property type="match status" value="1"/>
</dbReference>
<dbReference type="EMBL" id="CAAHFH010000001">
    <property type="protein sequence ID" value="VGO19813.1"/>
    <property type="molecule type" value="Genomic_DNA"/>
</dbReference>
<dbReference type="AlphaFoldDB" id="A0A6C2UIV6"/>
<dbReference type="InterPro" id="IPR039910">
    <property type="entry name" value="D15-like"/>
</dbReference>
<evidence type="ECO:0000256" key="2">
    <source>
        <dbReference type="ARBA" id="ARBA00023136"/>
    </source>
</evidence>
<dbReference type="Gene3D" id="3.10.20.310">
    <property type="entry name" value="membrane protein fhac"/>
    <property type="match status" value="1"/>
</dbReference>
<sequence length="588" mass="65512">MNLRFNKGLVLFFLLALTGLAIFADSPTVAYKPEMQGAGDRAVKNAVKASAQTFRLVDRPPATIGQLRRRVEKDLPMIGKVLESRGYYEGRVASEINQDKDPVRARFNVELGPQYAFGEIQFQFTNNTDAAVGKIPPRLKKGAGAVAEDMFAEERRVLSQLQRIGYPFPALGKRSVEVDREHRRVNVALVFDPGVCAFYGGLEVEGLESLDVEYMERILPWKTGDKYDSKQVSELERKLLSSGLFGTARVALQPQPQGSNSIPVKITASERDLRTIRFGVGYSDIGASAKVIWEHRNLFGSGENFRTEFNYSPIEYRVNSTLERPGFFRASQSLILGLEASRKEPDAYHADQLISSAIVKREFTRYIMGGSGLRYKYSKVDQLDATEEFSYLILPVFCEFDNRNDKLNPVRGVQFFASSSYYEDLNGKASFVKTELEGRAYKMLWKGPRLSTALRLAFGSIDGAAVENIPADERFYAGGGGSVRGYEYQKIGPQVGDTPVGGSQVAEYSVELRLQPGKNLGYAAFIDGGAIYNDLADHTDRDFRHGAGLGLRYFTGIGPLRVDFAYPLNPTDEQEKKVQFYISLGQAF</sequence>
<keyword evidence="3" id="KW-0732">Signal</keyword>
<proteinExistence type="predicted"/>
<evidence type="ECO:0000259" key="4">
    <source>
        <dbReference type="Pfam" id="PF01103"/>
    </source>
</evidence>
<dbReference type="RefSeq" id="WP_136061264.1">
    <property type="nucleotide sequence ID" value="NZ_CAAHFH010000001.1"/>
</dbReference>
<organism evidence="5 6">
    <name type="scientific">Pontiella sulfatireligans</name>
    <dbReference type="NCBI Taxonomy" id="2750658"/>
    <lineage>
        <taxon>Bacteria</taxon>
        <taxon>Pseudomonadati</taxon>
        <taxon>Kiritimatiellota</taxon>
        <taxon>Kiritimatiellia</taxon>
        <taxon>Kiritimatiellales</taxon>
        <taxon>Pontiellaceae</taxon>
        <taxon>Pontiella</taxon>
    </lineage>
</organism>
<dbReference type="PANTHER" id="PTHR12815:SF42">
    <property type="entry name" value="BACTERIAL SURFACE ANTIGEN (D15) DOMAIN-CONTAINING PROTEIN"/>
    <property type="match status" value="1"/>
</dbReference>
<accession>A0A6C2UIV6</accession>
<feature type="chain" id="PRO_5025400553" evidence="3">
    <location>
        <begin position="24"/>
        <end position="588"/>
    </location>
</feature>
<feature type="domain" description="Bacterial surface antigen (D15)" evidence="4">
    <location>
        <begin position="297"/>
        <end position="588"/>
    </location>
</feature>
<dbReference type="Gene3D" id="2.40.160.50">
    <property type="entry name" value="membrane protein fhac: a member of the omp85/tpsb transporter family"/>
    <property type="match status" value="1"/>
</dbReference>
<comment type="subcellular location">
    <subcellularLocation>
        <location evidence="1">Membrane</location>
    </subcellularLocation>
</comment>
<evidence type="ECO:0000256" key="1">
    <source>
        <dbReference type="ARBA" id="ARBA00004370"/>
    </source>
</evidence>
<protein>
    <submittedName>
        <fullName evidence="5">Translocation and assembly module TamA</fullName>
    </submittedName>
</protein>